<dbReference type="AlphaFoldDB" id="A0A2S6N172"/>
<evidence type="ECO:0000256" key="2">
    <source>
        <dbReference type="ARBA" id="ARBA00022679"/>
    </source>
</evidence>
<keyword evidence="1" id="KW-0328">Glycosyltransferase</keyword>
<dbReference type="PANTHER" id="PTHR12526:SF510">
    <property type="entry name" value="D-INOSITOL 3-PHOSPHATE GLYCOSYLTRANSFERASE"/>
    <property type="match status" value="1"/>
</dbReference>
<sequence>MKILVWQWGRRGAGPRFAACLAEALRRRPGIEVALSLSRDAEIMAAADAPRCEMPVRTYRGPVACLARLVTAPLALPFLVARLRRLRPDLAICAMPGLLDLLMAVALRLIGTRLVVIVHDADCHPGDGLPLQMRLQRMLCRCADGLAVLSAHVGGRVRAQGLAGMRGRPLIAFEHPPFAFAPSGFAMPPADRLPGPPRLLCFGRLLPYKGLDLLADALALLPPGALAVRVVGCGPESPALDALRAIPGVRVENRWVPEAEIGALLAWSDAIVLPYREASQSGVAAAARAAGRPVIATNVGGLGEQLATAPLARLCKADPASLAEAIRAWTAAPRVALPPIDADAAWRHAASGLLQAIASAVPPRGGQPPWRRLGWMRRPIAGAFRPRSGLAGHGGLR</sequence>
<feature type="domain" description="Glycosyltransferase subfamily 4-like N-terminal" evidence="3">
    <location>
        <begin position="17"/>
        <end position="162"/>
    </location>
</feature>
<proteinExistence type="predicted"/>
<dbReference type="Pfam" id="PF13692">
    <property type="entry name" value="Glyco_trans_1_4"/>
    <property type="match status" value="1"/>
</dbReference>
<evidence type="ECO:0000313" key="4">
    <source>
        <dbReference type="EMBL" id="PPQ28349.1"/>
    </source>
</evidence>
<name>A0A2S6N172_RHOGL</name>
<dbReference type="Pfam" id="PF13579">
    <property type="entry name" value="Glyco_trans_4_4"/>
    <property type="match status" value="1"/>
</dbReference>
<comment type="caution">
    <text evidence="4">The sequence shown here is derived from an EMBL/GenBank/DDBJ whole genome shotgun (WGS) entry which is preliminary data.</text>
</comment>
<protein>
    <recommendedName>
        <fullName evidence="3">Glycosyltransferase subfamily 4-like N-terminal domain-containing protein</fullName>
    </recommendedName>
</protein>
<keyword evidence="2" id="KW-0808">Transferase</keyword>
<reference evidence="4 5" key="1">
    <citation type="journal article" date="2018" name="Arch. Microbiol.">
        <title>New insights into the metabolic potential of the phototrophic purple bacterium Rhodopila globiformis DSM 161(T) from its draft genome sequence and evidence for a vanadium-dependent nitrogenase.</title>
        <authorList>
            <person name="Imhoff J.F."/>
            <person name="Rahn T."/>
            <person name="Kunzel S."/>
            <person name="Neulinger S.C."/>
        </authorList>
    </citation>
    <scope>NUCLEOTIDE SEQUENCE [LARGE SCALE GENOMIC DNA]</scope>
    <source>
        <strain evidence="4 5">DSM 161</strain>
    </source>
</reference>
<dbReference type="InterPro" id="IPR028098">
    <property type="entry name" value="Glyco_trans_4-like_N"/>
</dbReference>
<dbReference type="OrthoDB" id="9790710at2"/>
<organism evidence="4 5">
    <name type="scientific">Rhodopila globiformis</name>
    <name type="common">Rhodopseudomonas globiformis</name>
    <dbReference type="NCBI Taxonomy" id="1071"/>
    <lineage>
        <taxon>Bacteria</taxon>
        <taxon>Pseudomonadati</taxon>
        <taxon>Pseudomonadota</taxon>
        <taxon>Alphaproteobacteria</taxon>
        <taxon>Acetobacterales</taxon>
        <taxon>Acetobacteraceae</taxon>
        <taxon>Rhodopila</taxon>
    </lineage>
</organism>
<dbReference type="EMBL" id="NHRY01000245">
    <property type="protein sequence ID" value="PPQ28349.1"/>
    <property type="molecule type" value="Genomic_DNA"/>
</dbReference>
<dbReference type="GO" id="GO:0016757">
    <property type="term" value="F:glycosyltransferase activity"/>
    <property type="evidence" value="ECO:0007669"/>
    <property type="project" value="UniProtKB-KW"/>
</dbReference>
<accession>A0A2S6N172</accession>
<evidence type="ECO:0000313" key="5">
    <source>
        <dbReference type="Proteomes" id="UP000239724"/>
    </source>
</evidence>
<gene>
    <name evidence="4" type="ORF">CCS01_24930</name>
</gene>
<evidence type="ECO:0000256" key="1">
    <source>
        <dbReference type="ARBA" id="ARBA00022676"/>
    </source>
</evidence>
<dbReference type="Gene3D" id="3.40.50.2000">
    <property type="entry name" value="Glycogen Phosphorylase B"/>
    <property type="match status" value="2"/>
</dbReference>
<dbReference type="SUPFAM" id="SSF53756">
    <property type="entry name" value="UDP-Glycosyltransferase/glycogen phosphorylase"/>
    <property type="match status" value="1"/>
</dbReference>
<dbReference type="RefSeq" id="WP_104521525.1">
    <property type="nucleotide sequence ID" value="NZ_NHRY01000245.1"/>
</dbReference>
<evidence type="ECO:0000259" key="3">
    <source>
        <dbReference type="Pfam" id="PF13579"/>
    </source>
</evidence>
<dbReference type="Proteomes" id="UP000239724">
    <property type="component" value="Unassembled WGS sequence"/>
</dbReference>
<dbReference type="PANTHER" id="PTHR12526">
    <property type="entry name" value="GLYCOSYLTRANSFERASE"/>
    <property type="match status" value="1"/>
</dbReference>
<keyword evidence="5" id="KW-1185">Reference proteome</keyword>